<evidence type="ECO:0000256" key="4">
    <source>
        <dbReference type="ARBA" id="ARBA00022771"/>
    </source>
</evidence>
<dbReference type="FunFam" id="3.30.160.60:FF:000072">
    <property type="entry name" value="zinc finger protein 143 isoform X1"/>
    <property type="match status" value="1"/>
</dbReference>
<keyword evidence="5" id="KW-0862">Zinc</keyword>
<dbReference type="GO" id="GO:0000978">
    <property type="term" value="F:RNA polymerase II cis-regulatory region sequence-specific DNA binding"/>
    <property type="evidence" value="ECO:0007669"/>
    <property type="project" value="TreeGrafter"/>
</dbReference>
<sequence length="454" mass="49161">MMIVAGAPLQAGSSSTYVEDDQDETLFSDESEEEQPDGALSQEYVGVVPRSVYESSQPDRDVYSEDEAETSNAVSGPSYPTPSVISNTPFTPTNDPKSRSRNVRQRRSSSTSPRPPRTTTPATSKTTKQLSPNPQSFNDITDILAHLSAQFDAGSPPTKGEDENKDGTGEESSGKTYPCPECPKEFGRNSDLVRHARIHSGERPYICQYRGCGKSFIQRTALIVHSRTHTGERPHACEYPDCQKTFSDSSSLSRHRRVHSGRRPYQCQEKDCDKTFTRRNTLNNHVRIHHSHLTPGVSPPPAKPRKKRKTNDETSSTATQPIIVPNATDTLAGPSGHPMSAFLNGNGSSGPGKKGDELMLETNLSAGIAAAIAQAHAQAALDGIVPRDGSENEEDDAEDGADEDGVIAGAALPGPGRAVDVEKDNLDEWVHQDDDEDDGDIEMRTEETVGRPAG</sequence>
<dbReference type="OrthoDB" id="654211at2759"/>
<dbReference type="PANTHER" id="PTHR14003">
    <property type="entry name" value="TRANSCRIPTIONAL REPRESSOR PROTEIN YY"/>
    <property type="match status" value="1"/>
</dbReference>
<dbReference type="GO" id="GO:0005667">
    <property type="term" value="C:transcription regulator complex"/>
    <property type="evidence" value="ECO:0007669"/>
    <property type="project" value="TreeGrafter"/>
</dbReference>
<dbReference type="SMART" id="SM00355">
    <property type="entry name" value="ZnF_C2H2"/>
    <property type="match status" value="4"/>
</dbReference>
<dbReference type="GO" id="GO:0031519">
    <property type="term" value="C:PcG protein complex"/>
    <property type="evidence" value="ECO:0007669"/>
    <property type="project" value="TreeGrafter"/>
</dbReference>
<dbReference type="EMBL" id="KV419424">
    <property type="protein sequence ID" value="KZS89933.1"/>
    <property type="molecule type" value="Genomic_DNA"/>
</dbReference>
<keyword evidence="4 9" id="KW-0863">Zinc-finger</keyword>
<dbReference type="InterPro" id="IPR013087">
    <property type="entry name" value="Znf_C2H2_type"/>
</dbReference>
<feature type="region of interest" description="Disordered" evidence="10">
    <location>
        <begin position="285"/>
        <end position="334"/>
    </location>
</feature>
<feature type="domain" description="C2H2-type" evidence="11">
    <location>
        <begin position="235"/>
        <end position="264"/>
    </location>
</feature>
<dbReference type="Gene3D" id="3.30.160.60">
    <property type="entry name" value="Classic Zinc Finger"/>
    <property type="match status" value="4"/>
</dbReference>
<evidence type="ECO:0000256" key="1">
    <source>
        <dbReference type="ARBA" id="ARBA00004123"/>
    </source>
</evidence>
<feature type="compositionally biased region" description="Acidic residues" evidence="10">
    <location>
        <begin position="391"/>
        <end position="405"/>
    </location>
</feature>
<dbReference type="GO" id="GO:0000981">
    <property type="term" value="F:DNA-binding transcription factor activity, RNA polymerase II-specific"/>
    <property type="evidence" value="ECO:0007669"/>
    <property type="project" value="UniProtKB-ARBA"/>
</dbReference>
<feature type="domain" description="C2H2-type" evidence="11">
    <location>
        <begin position="177"/>
        <end position="204"/>
    </location>
</feature>
<dbReference type="PROSITE" id="PS00028">
    <property type="entry name" value="ZINC_FINGER_C2H2_1"/>
    <property type="match status" value="4"/>
</dbReference>
<feature type="compositionally biased region" description="Basic and acidic residues" evidence="10">
    <location>
        <begin position="159"/>
        <end position="168"/>
    </location>
</feature>
<feature type="compositionally biased region" description="Polar residues" evidence="10">
    <location>
        <begin position="81"/>
        <end position="95"/>
    </location>
</feature>
<keyword evidence="3" id="KW-0677">Repeat</keyword>
<dbReference type="STRING" id="1314777.A0A164QST3"/>
<evidence type="ECO:0000256" key="9">
    <source>
        <dbReference type="PROSITE-ProRule" id="PRU00042"/>
    </source>
</evidence>
<evidence type="ECO:0000256" key="5">
    <source>
        <dbReference type="ARBA" id="ARBA00022833"/>
    </source>
</evidence>
<comment type="subcellular location">
    <subcellularLocation>
        <location evidence="1">Nucleus</location>
    </subcellularLocation>
</comment>
<dbReference type="InterPro" id="IPR036236">
    <property type="entry name" value="Znf_C2H2_sf"/>
</dbReference>
<keyword evidence="6" id="KW-0805">Transcription regulation</keyword>
<evidence type="ECO:0000256" key="6">
    <source>
        <dbReference type="ARBA" id="ARBA00023015"/>
    </source>
</evidence>
<dbReference type="GO" id="GO:0008270">
    <property type="term" value="F:zinc ion binding"/>
    <property type="evidence" value="ECO:0007669"/>
    <property type="project" value="UniProtKB-KW"/>
</dbReference>
<evidence type="ECO:0000256" key="7">
    <source>
        <dbReference type="ARBA" id="ARBA00023163"/>
    </source>
</evidence>
<evidence type="ECO:0000256" key="3">
    <source>
        <dbReference type="ARBA" id="ARBA00022737"/>
    </source>
</evidence>
<keyword evidence="13" id="KW-1185">Reference proteome</keyword>
<feature type="domain" description="C2H2-type" evidence="11">
    <location>
        <begin position="265"/>
        <end position="295"/>
    </location>
</feature>
<dbReference type="FunFam" id="3.30.160.60:FF:000688">
    <property type="entry name" value="zinc finger protein 197 isoform X1"/>
    <property type="match status" value="1"/>
</dbReference>
<keyword evidence="8" id="KW-0539">Nucleus</keyword>
<keyword evidence="2" id="KW-0479">Metal-binding</keyword>
<feature type="compositionally biased region" description="Polar residues" evidence="10">
    <location>
        <begin position="122"/>
        <end position="138"/>
    </location>
</feature>
<gene>
    <name evidence="12" type="ORF">SISNIDRAFT_458251</name>
</gene>
<feature type="region of interest" description="Disordered" evidence="10">
    <location>
        <begin position="386"/>
        <end position="454"/>
    </location>
</feature>
<dbReference type="FunFam" id="3.30.160.60:FF:000060">
    <property type="entry name" value="zinc finger protein 436"/>
    <property type="match status" value="1"/>
</dbReference>
<protein>
    <recommendedName>
        <fullName evidence="11">C2H2-type domain-containing protein</fullName>
    </recommendedName>
</protein>
<dbReference type="AlphaFoldDB" id="A0A164QST3"/>
<reference evidence="12 13" key="1">
    <citation type="journal article" date="2016" name="Mol. Biol. Evol.">
        <title>Comparative Genomics of Early-Diverging Mushroom-Forming Fungi Provides Insights into the Origins of Lignocellulose Decay Capabilities.</title>
        <authorList>
            <person name="Nagy L.G."/>
            <person name="Riley R."/>
            <person name="Tritt A."/>
            <person name="Adam C."/>
            <person name="Daum C."/>
            <person name="Floudas D."/>
            <person name="Sun H."/>
            <person name="Yadav J.S."/>
            <person name="Pangilinan J."/>
            <person name="Larsson K.H."/>
            <person name="Matsuura K."/>
            <person name="Barry K."/>
            <person name="Labutti K."/>
            <person name="Kuo R."/>
            <person name="Ohm R.A."/>
            <person name="Bhattacharya S.S."/>
            <person name="Shirouzu T."/>
            <person name="Yoshinaga Y."/>
            <person name="Martin F.M."/>
            <person name="Grigoriev I.V."/>
            <person name="Hibbett D.S."/>
        </authorList>
    </citation>
    <scope>NUCLEOTIDE SEQUENCE [LARGE SCALE GENOMIC DNA]</scope>
    <source>
        <strain evidence="12 13">HHB9708</strain>
    </source>
</reference>
<evidence type="ECO:0000313" key="13">
    <source>
        <dbReference type="Proteomes" id="UP000076722"/>
    </source>
</evidence>
<dbReference type="PROSITE" id="PS50157">
    <property type="entry name" value="ZINC_FINGER_C2H2_2"/>
    <property type="match status" value="4"/>
</dbReference>
<evidence type="ECO:0000259" key="11">
    <source>
        <dbReference type="PROSITE" id="PS50157"/>
    </source>
</evidence>
<evidence type="ECO:0000256" key="2">
    <source>
        <dbReference type="ARBA" id="ARBA00022723"/>
    </source>
</evidence>
<name>A0A164QST3_9AGAM</name>
<dbReference type="PANTHER" id="PTHR14003:SF19">
    <property type="entry name" value="YY2 TRANSCRIPTION FACTOR"/>
    <property type="match status" value="1"/>
</dbReference>
<feature type="compositionally biased region" description="Basic and acidic residues" evidence="10">
    <location>
        <begin position="419"/>
        <end position="432"/>
    </location>
</feature>
<evidence type="ECO:0000256" key="10">
    <source>
        <dbReference type="SAM" id="MobiDB-lite"/>
    </source>
</evidence>
<accession>A0A164QST3</accession>
<feature type="region of interest" description="Disordered" evidence="10">
    <location>
        <begin position="1"/>
        <end position="138"/>
    </location>
</feature>
<dbReference type="Proteomes" id="UP000076722">
    <property type="component" value="Unassembled WGS sequence"/>
</dbReference>
<feature type="compositionally biased region" description="Acidic residues" evidence="10">
    <location>
        <begin position="18"/>
        <end position="36"/>
    </location>
</feature>
<feature type="compositionally biased region" description="Basic and acidic residues" evidence="10">
    <location>
        <begin position="441"/>
        <end position="454"/>
    </location>
</feature>
<dbReference type="GO" id="GO:0000785">
    <property type="term" value="C:chromatin"/>
    <property type="evidence" value="ECO:0007669"/>
    <property type="project" value="TreeGrafter"/>
</dbReference>
<feature type="region of interest" description="Disordered" evidence="10">
    <location>
        <begin position="151"/>
        <end position="182"/>
    </location>
</feature>
<feature type="domain" description="C2H2-type" evidence="11">
    <location>
        <begin position="205"/>
        <end position="234"/>
    </location>
</feature>
<organism evidence="12 13">
    <name type="scientific">Sistotremastrum niveocremeum HHB9708</name>
    <dbReference type="NCBI Taxonomy" id="1314777"/>
    <lineage>
        <taxon>Eukaryota</taxon>
        <taxon>Fungi</taxon>
        <taxon>Dikarya</taxon>
        <taxon>Basidiomycota</taxon>
        <taxon>Agaricomycotina</taxon>
        <taxon>Agaricomycetes</taxon>
        <taxon>Sistotremastrales</taxon>
        <taxon>Sistotremastraceae</taxon>
        <taxon>Sertulicium</taxon>
        <taxon>Sertulicium niveocremeum</taxon>
    </lineage>
</organism>
<dbReference type="SUPFAM" id="SSF57667">
    <property type="entry name" value="beta-beta-alpha zinc fingers"/>
    <property type="match status" value="2"/>
</dbReference>
<proteinExistence type="predicted"/>
<evidence type="ECO:0000313" key="12">
    <source>
        <dbReference type="EMBL" id="KZS89933.1"/>
    </source>
</evidence>
<keyword evidence="7" id="KW-0804">Transcription</keyword>
<dbReference type="FunFam" id="3.30.160.60:FF:000125">
    <property type="entry name" value="Putative zinc finger protein 143"/>
    <property type="match status" value="1"/>
</dbReference>
<dbReference type="Pfam" id="PF00096">
    <property type="entry name" value="zf-C2H2"/>
    <property type="match status" value="4"/>
</dbReference>
<evidence type="ECO:0000256" key="8">
    <source>
        <dbReference type="ARBA" id="ARBA00023242"/>
    </source>
</evidence>